<evidence type="ECO:0000256" key="3">
    <source>
        <dbReference type="ARBA" id="ARBA00023136"/>
    </source>
</evidence>
<dbReference type="SMART" id="SM00409">
    <property type="entry name" value="IG"/>
    <property type="match status" value="1"/>
</dbReference>
<evidence type="ECO:0000259" key="4">
    <source>
        <dbReference type="PROSITE" id="PS50835"/>
    </source>
</evidence>
<dbReference type="SUPFAM" id="SSF48726">
    <property type="entry name" value="Immunoglobulin"/>
    <property type="match status" value="1"/>
</dbReference>
<keyword evidence="2" id="KW-0812">Transmembrane</keyword>
<dbReference type="GO" id="GO:0004888">
    <property type="term" value="F:transmembrane signaling receptor activity"/>
    <property type="evidence" value="ECO:0007669"/>
    <property type="project" value="TreeGrafter"/>
</dbReference>
<gene>
    <name evidence="5" type="ORF">JZ751_000765</name>
</gene>
<evidence type="ECO:0000313" key="6">
    <source>
        <dbReference type="Proteomes" id="UP000824540"/>
    </source>
</evidence>
<dbReference type="InterPro" id="IPR013783">
    <property type="entry name" value="Ig-like_fold"/>
</dbReference>
<dbReference type="PROSITE" id="PS50835">
    <property type="entry name" value="IG_LIKE"/>
    <property type="match status" value="1"/>
</dbReference>
<dbReference type="InterPro" id="IPR007110">
    <property type="entry name" value="Ig-like_dom"/>
</dbReference>
<proteinExistence type="predicted"/>
<organism evidence="5 6">
    <name type="scientific">Albula glossodonta</name>
    <name type="common">roundjaw bonefish</name>
    <dbReference type="NCBI Taxonomy" id="121402"/>
    <lineage>
        <taxon>Eukaryota</taxon>
        <taxon>Metazoa</taxon>
        <taxon>Chordata</taxon>
        <taxon>Craniata</taxon>
        <taxon>Vertebrata</taxon>
        <taxon>Euteleostomi</taxon>
        <taxon>Actinopterygii</taxon>
        <taxon>Neopterygii</taxon>
        <taxon>Teleostei</taxon>
        <taxon>Albuliformes</taxon>
        <taxon>Albulidae</taxon>
        <taxon>Albula</taxon>
    </lineage>
</organism>
<sequence>MLNRNVDCSPGDLGLSINSDRNVFTGQEGGSVSISCRFTETYLTHSKYWCRGKASDTCWRLKTESTRSLNERVSIVENTTLQIFTMTIRQLERADSGWYWCAVDVPKKDLNIPFYLIVNPANYDVDDD</sequence>
<evidence type="ECO:0000256" key="2">
    <source>
        <dbReference type="ARBA" id="ARBA00022692"/>
    </source>
</evidence>
<dbReference type="InterPro" id="IPR003599">
    <property type="entry name" value="Ig_sub"/>
</dbReference>
<evidence type="ECO:0000256" key="1">
    <source>
        <dbReference type="ARBA" id="ARBA00004370"/>
    </source>
</evidence>
<name>A0A8T2PX99_9TELE</name>
<dbReference type="OrthoDB" id="8920197at2759"/>
<accession>A0A8T2PX99</accession>
<evidence type="ECO:0000313" key="5">
    <source>
        <dbReference type="EMBL" id="KAG9355921.1"/>
    </source>
</evidence>
<feature type="domain" description="Ig-like" evidence="4">
    <location>
        <begin position="10"/>
        <end position="111"/>
    </location>
</feature>
<protein>
    <recommendedName>
        <fullName evidence="4">Ig-like domain-containing protein</fullName>
    </recommendedName>
</protein>
<dbReference type="InterPro" id="IPR036179">
    <property type="entry name" value="Ig-like_dom_sf"/>
</dbReference>
<dbReference type="PANTHER" id="PTHR11860">
    <property type="entry name" value="POLYMERIC-IMMUNOGLOBULIN RECEPTOR"/>
    <property type="match status" value="1"/>
</dbReference>
<dbReference type="GO" id="GO:0005886">
    <property type="term" value="C:plasma membrane"/>
    <property type="evidence" value="ECO:0007669"/>
    <property type="project" value="TreeGrafter"/>
</dbReference>
<comment type="caution">
    <text evidence="5">The sequence shown here is derived from an EMBL/GenBank/DDBJ whole genome shotgun (WGS) entry which is preliminary data.</text>
</comment>
<comment type="subcellular location">
    <subcellularLocation>
        <location evidence="1">Membrane</location>
    </subcellularLocation>
</comment>
<dbReference type="Gene3D" id="2.60.40.10">
    <property type="entry name" value="Immunoglobulins"/>
    <property type="match status" value="1"/>
</dbReference>
<dbReference type="Proteomes" id="UP000824540">
    <property type="component" value="Unassembled WGS sequence"/>
</dbReference>
<keyword evidence="3" id="KW-0472">Membrane</keyword>
<dbReference type="EMBL" id="JAFBMS010000001">
    <property type="protein sequence ID" value="KAG9355921.1"/>
    <property type="molecule type" value="Genomic_DNA"/>
</dbReference>
<dbReference type="AlphaFoldDB" id="A0A8T2PX99"/>
<dbReference type="PANTHER" id="PTHR11860:SF87">
    <property type="entry name" value="CMRF35-LIKE MOLECULE 8"/>
    <property type="match status" value="1"/>
</dbReference>
<keyword evidence="6" id="KW-1185">Reference proteome</keyword>
<dbReference type="InterPro" id="IPR013106">
    <property type="entry name" value="Ig_V-set"/>
</dbReference>
<dbReference type="Pfam" id="PF07686">
    <property type="entry name" value="V-set"/>
    <property type="match status" value="1"/>
</dbReference>
<reference evidence="5" key="1">
    <citation type="thesis" date="2021" institute="BYU ScholarsArchive" country="Provo, UT, USA">
        <title>Applications of and Algorithms for Genome Assembly and Genomic Analyses with an Emphasis on Marine Teleosts.</title>
        <authorList>
            <person name="Pickett B.D."/>
        </authorList>
    </citation>
    <scope>NUCLEOTIDE SEQUENCE</scope>
    <source>
        <strain evidence="5">HI-2016</strain>
    </source>
</reference>
<dbReference type="InterPro" id="IPR050671">
    <property type="entry name" value="CD300_family_receptors"/>
</dbReference>